<dbReference type="AlphaFoldDB" id="C8PNZ0"/>
<dbReference type="STRING" id="596324.TREVI0001_1709"/>
<comment type="caution">
    <text evidence="1">The sequence shown here is derived from an EMBL/GenBank/DDBJ whole genome shotgun (WGS) entry which is preliminary data.</text>
</comment>
<reference evidence="1 2" key="1">
    <citation type="submission" date="2009-07" db="EMBL/GenBank/DDBJ databases">
        <authorList>
            <person name="Madupu R."/>
            <person name="Sebastian Y."/>
            <person name="Durkin A.S."/>
            <person name="Torralba M."/>
            <person name="Methe B."/>
            <person name="Sutton G.G."/>
            <person name="Strausberg R.L."/>
            <person name="Nelson K.E."/>
        </authorList>
    </citation>
    <scope>NUCLEOTIDE SEQUENCE [LARGE SCALE GENOMIC DNA]</scope>
    <source>
        <strain evidence="1 2">ATCC 35580</strain>
    </source>
</reference>
<dbReference type="EMBL" id="ACYH01000024">
    <property type="protein sequence ID" value="EEV20853.1"/>
    <property type="molecule type" value="Genomic_DNA"/>
</dbReference>
<protein>
    <submittedName>
        <fullName evidence="1">Uncharacterized protein</fullName>
    </submittedName>
</protein>
<name>C8PNZ0_9SPIR</name>
<sequence length="67" mass="7349">MFKENEAKASGVIPHDLRFSPTRRVVPATIQQSAIEAVNPATEGSKNRAFCHIVPAWIAKRRTSSSS</sequence>
<proteinExistence type="predicted"/>
<gene>
    <name evidence="1" type="ORF">TREVI0001_1709</name>
</gene>
<evidence type="ECO:0000313" key="2">
    <source>
        <dbReference type="Proteomes" id="UP000004509"/>
    </source>
</evidence>
<evidence type="ECO:0000313" key="1">
    <source>
        <dbReference type="EMBL" id="EEV20853.1"/>
    </source>
</evidence>
<dbReference type="Proteomes" id="UP000004509">
    <property type="component" value="Unassembled WGS sequence"/>
</dbReference>
<organism evidence="1 2">
    <name type="scientific">Treponema vincentii ATCC 35580</name>
    <dbReference type="NCBI Taxonomy" id="596324"/>
    <lineage>
        <taxon>Bacteria</taxon>
        <taxon>Pseudomonadati</taxon>
        <taxon>Spirochaetota</taxon>
        <taxon>Spirochaetia</taxon>
        <taxon>Spirochaetales</taxon>
        <taxon>Treponemataceae</taxon>
        <taxon>Treponema</taxon>
    </lineage>
</organism>
<accession>C8PNZ0</accession>